<dbReference type="Pfam" id="PF09827">
    <property type="entry name" value="CRISPR_Cas2"/>
    <property type="match status" value="1"/>
</dbReference>
<evidence type="ECO:0000256" key="7">
    <source>
        <dbReference type="ARBA" id="ARBA00022842"/>
    </source>
</evidence>
<evidence type="ECO:0000313" key="11">
    <source>
        <dbReference type="Proteomes" id="UP000326944"/>
    </source>
</evidence>
<evidence type="ECO:0000256" key="1">
    <source>
        <dbReference type="ARBA" id="ARBA00001946"/>
    </source>
</evidence>
<evidence type="ECO:0000256" key="8">
    <source>
        <dbReference type="ARBA" id="ARBA00023118"/>
    </source>
</evidence>
<dbReference type="Gene3D" id="3.30.70.240">
    <property type="match status" value="1"/>
</dbReference>
<name>A0A5P8P3A8_9BACT</name>
<comment type="subunit">
    <text evidence="9">Homodimer, forms a heterotetramer with a Cas1 homodimer.</text>
</comment>
<keyword evidence="3 9" id="KW-0540">Nuclease</keyword>
<evidence type="ECO:0000256" key="9">
    <source>
        <dbReference type="HAMAP-Rule" id="MF_01471"/>
    </source>
</evidence>
<protein>
    <recommendedName>
        <fullName evidence="9">CRISPR-associated endoribonuclease Cas2</fullName>
        <ecNumber evidence="9">3.1.-.-</ecNumber>
    </recommendedName>
</protein>
<keyword evidence="8 9" id="KW-0051">Antiviral defense</keyword>
<organism evidence="10 11">
    <name type="scientific">Sulfurimonas lithotrophica</name>
    <dbReference type="NCBI Taxonomy" id="2590022"/>
    <lineage>
        <taxon>Bacteria</taxon>
        <taxon>Pseudomonadati</taxon>
        <taxon>Campylobacterota</taxon>
        <taxon>Epsilonproteobacteria</taxon>
        <taxon>Campylobacterales</taxon>
        <taxon>Sulfurimonadaceae</taxon>
        <taxon>Sulfurimonas</taxon>
    </lineage>
</organism>
<dbReference type="InterPro" id="IPR021127">
    <property type="entry name" value="CRISPR_associated_Cas2"/>
</dbReference>
<proteinExistence type="inferred from homology"/>
<dbReference type="EC" id="3.1.-.-" evidence="9"/>
<gene>
    <name evidence="9 10" type="primary">cas2</name>
    <name evidence="10" type="ORF">FJR48_10670</name>
</gene>
<evidence type="ECO:0000256" key="5">
    <source>
        <dbReference type="ARBA" id="ARBA00022759"/>
    </source>
</evidence>
<evidence type="ECO:0000256" key="2">
    <source>
        <dbReference type="ARBA" id="ARBA00009959"/>
    </source>
</evidence>
<dbReference type="GO" id="GO:0051607">
    <property type="term" value="P:defense response to virus"/>
    <property type="evidence" value="ECO:0007669"/>
    <property type="project" value="UniProtKB-UniRule"/>
</dbReference>
<dbReference type="GO" id="GO:0004521">
    <property type="term" value="F:RNA endonuclease activity"/>
    <property type="evidence" value="ECO:0007669"/>
    <property type="project" value="InterPro"/>
</dbReference>
<dbReference type="GO" id="GO:0016787">
    <property type="term" value="F:hydrolase activity"/>
    <property type="evidence" value="ECO:0007669"/>
    <property type="project" value="UniProtKB-KW"/>
</dbReference>
<keyword evidence="7 9" id="KW-0460">Magnesium</keyword>
<dbReference type="GO" id="GO:0043571">
    <property type="term" value="P:maintenance of CRISPR repeat elements"/>
    <property type="evidence" value="ECO:0007669"/>
    <property type="project" value="UniProtKB-UniRule"/>
</dbReference>
<accession>A0A5P8P3A8</accession>
<keyword evidence="11" id="KW-1185">Reference proteome</keyword>
<reference evidence="10 11" key="1">
    <citation type="submission" date="2019-09" db="EMBL/GenBank/DDBJ databases">
        <title>Sulfurimonas gotlandica sp. nov., a chemoautotrophic and psychrotolerant epsilonproteobacterium isolated from a pelagic redoxcline, and an emended description of the genus Sulfurimonas.</title>
        <authorList>
            <person name="Wang S."/>
            <person name="Jiang L."/>
            <person name="Shao S."/>
        </authorList>
    </citation>
    <scope>NUCLEOTIDE SEQUENCE [LARGE SCALE GENOMIC DNA]</scope>
    <source>
        <strain evidence="10 11">GYSZ_1</strain>
    </source>
</reference>
<dbReference type="OrthoDB" id="9791737at2"/>
<keyword evidence="4 9" id="KW-0479">Metal-binding</keyword>
<evidence type="ECO:0000256" key="6">
    <source>
        <dbReference type="ARBA" id="ARBA00022801"/>
    </source>
</evidence>
<dbReference type="RefSeq" id="WP_152308113.1">
    <property type="nucleotide sequence ID" value="NZ_CP043617.1"/>
</dbReference>
<comment type="cofactor">
    <cofactor evidence="1 9">
        <name>Mg(2+)</name>
        <dbReference type="ChEBI" id="CHEBI:18420"/>
    </cofactor>
</comment>
<dbReference type="KEGG" id="sulg:FJR48_10670"/>
<keyword evidence="6 9" id="KW-0378">Hydrolase</keyword>
<dbReference type="AlphaFoldDB" id="A0A5P8P3A8"/>
<dbReference type="SUPFAM" id="SSF143430">
    <property type="entry name" value="TTP0101/SSO1404-like"/>
    <property type="match status" value="1"/>
</dbReference>
<dbReference type="NCBIfam" id="TIGR01573">
    <property type="entry name" value="cas2"/>
    <property type="match status" value="1"/>
</dbReference>
<sequence length="110" mass="13460">MSRFRRMVLFAMFDMPTETKGDLKRYRQFRKDLLSYGFIMFQYSVYVRFCDSLYMAEKYEAKIEEVAPEKSSIRVLRVTENQYKNMIIVENYREKPEEKVEEMTQLVMVF</sequence>
<keyword evidence="5 9" id="KW-0255">Endonuclease</keyword>
<dbReference type="EMBL" id="CP043617">
    <property type="protein sequence ID" value="QFR50165.1"/>
    <property type="molecule type" value="Genomic_DNA"/>
</dbReference>
<dbReference type="HAMAP" id="MF_01471">
    <property type="entry name" value="Cas2"/>
    <property type="match status" value="1"/>
</dbReference>
<feature type="binding site" evidence="9">
    <location>
        <position position="14"/>
    </location>
    <ligand>
        <name>Mg(2+)</name>
        <dbReference type="ChEBI" id="CHEBI:18420"/>
        <note>catalytic</note>
    </ligand>
</feature>
<dbReference type="InterPro" id="IPR019199">
    <property type="entry name" value="Virulence_VapD/CRISPR_Cas2"/>
</dbReference>
<dbReference type="Proteomes" id="UP000326944">
    <property type="component" value="Chromosome"/>
</dbReference>
<comment type="similarity">
    <text evidence="2 9">Belongs to the CRISPR-associated endoribonuclease Cas2 protein family.</text>
</comment>
<evidence type="ECO:0000256" key="3">
    <source>
        <dbReference type="ARBA" id="ARBA00022722"/>
    </source>
</evidence>
<comment type="function">
    <text evidence="9">CRISPR (clustered regularly interspaced short palindromic repeat), is an adaptive immune system that provides protection against mobile genetic elements (viruses, transposable elements and conjugative plasmids). CRISPR clusters contain sequences complementary to antecedent mobile elements and target invading nucleic acids. CRISPR clusters are transcribed and processed into CRISPR RNA (crRNA). Functions as a ssRNA-specific endoribonuclease. Involved in the integration of spacer DNA into the CRISPR cassette.</text>
</comment>
<dbReference type="GO" id="GO:0046872">
    <property type="term" value="F:metal ion binding"/>
    <property type="evidence" value="ECO:0007669"/>
    <property type="project" value="UniProtKB-UniRule"/>
</dbReference>
<evidence type="ECO:0000313" key="10">
    <source>
        <dbReference type="EMBL" id="QFR50165.1"/>
    </source>
</evidence>
<evidence type="ECO:0000256" key="4">
    <source>
        <dbReference type="ARBA" id="ARBA00022723"/>
    </source>
</evidence>